<feature type="transmembrane region" description="Helical" evidence="2">
    <location>
        <begin position="61"/>
        <end position="78"/>
    </location>
</feature>
<evidence type="ECO:0000313" key="4">
    <source>
        <dbReference type="Proteomes" id="UP001153069"/>
    </source>
</evidence>
<keyword evidence="4" id="KW-1185">Reference proteome</keyword>
<keyword evidence="2" id="KW-1133">Transmembrane helix</keyword>
<gene>
    <name evidence="3" type="ORF">SEMRO_337_G120640.1</name>
</gene>
<accession>A0A9N8DSF4</accession>
<evidence type="ECO:0000256" key="1">
    <source>
        <dbReference type="SAM" id="MobiDB-lite"/>
    </source>
</evidence>
<name>A0A9N8DSF4_9STRA</name>
<protein>
    <submittedName>
        <fullName evidence="3">Uncharacterized protein</fullName>
    </submittedName>
</protein>
<proteinExistence type="predicted"/>
<dbReference type="Proteomes" id="UP001153069">
    <property type="component" value="Unassembled WGS sequence"/>
</dbReference>
<feature type="transmembrane region" description="Helical" evidence="2">
    <location>
        <begin position="84"/>
        <end position="103"/>
    </location>
</feature>
<organism evidence="3 4">
    <name type="scientific">Seminavis robusta</name>
    <dbReference type="NCBI Taxonomy" id="568900"/>
    <lineage>
        <taxon>Eukaryota</taxon>
        <taxon>Sar</taxon>
        <taxon>Stramenopiles</taxon>
        <taxon>Ochrophyta</taxon>
        <taxon>Bacillariophyta</taxon>
        <taxon>Bacillariophyceae</taxon>
        <taxon>Bacillariophycidae</taxon>
        <taxon>Naviculales</taxon>
        <taxon>Naviculaceae</taxon>
        <taxon>Seminavis</taxon>
    </lineage>
</organism>
<dbReference type="EMBL" id="CAICTM010000336">
    <property type="protein sequence ID" value="CAB9508203.1"/>
    <property type="molecule type" value="Genomic_DNA"/>
</dbReference>
<keyword evidence="2" id="KW-0472">Membrane</keyword>
<dbReference type="OrthoDB" id="36825at2759"/>
<feature type="region of interest" description="Disordered" evidence="1">
    <location>
        <begin position="1"/>
        <end position="34"/>
    </location>
</feature>
<sequence length="133" mass="14613">MVDAKQTLKTTGNDNAKKDDAGGDESVVQDGDNDRGVAHIRVDYISFADHKPSKPKVDRRIFHPLYITTAGLLVLPILPPLLVILLVTVWAILFVATPVYYFYYYDPLDDACGNTDDVCCRSEHPDAVGGAFA</sequence>
<dbReference type="AlphaFoldDB" id="A0A9N8DSF4"/>
<evidence type="ECO:0000256" key="2">
    <source>
        <dbReference type="SAM" id="Phobius"/>
    </source>
</evidence>
<evidence type="ECO:0000313" key="3">
    <source>
        <dbReference type="EMBL" id="CAB9508203.1"/>
    </source>
</evidence>
<keyword evidence="2" id="KW-0812">Transmembrane</keyword>
<reference evidence="3" key="1">
    <citation type="submission" date="2020-06" db="EMBL/GenBank/DDBJ databases">
        <authorList>
            <consortium name="Plant Systems Biology data submission"/>
        </authorList>
    </citation>
    <scope>NUCLEOTIDE SEQUENCE</scope>
    <source>
        <strain evidence="3">D6</strain>
    </source>
</reference>
<comment type="caution">
    <text evidence="3">The sequence shown here is derived from an EMBL/GenBank/DDBJ whole genome shotgun (WGS) entry which is preliminary data.</text>
</comment>